<dbReference type="EMBL" id="RQYT01000009">
    <property type="protein sequence ID" value="RRD50066.1"/>
    <property type="molecule type" value="Genomic_DNA"/>
</dbReference>
<dbReference type="RefSeq" id="WP_125227509.1">
    <property type="nucleotide sequence ID" value="NZ_RQYT01000009.1"/>
</dbReference>
<dbReference type="Gene3D" id="2.40.260.10">
    <property type="entry name" value="Sortase"/>
    <property type="match status" value="1"/>
</dbReference>
<keyword evidence="2" id="KW-1133">Transmembrane helix</keyword>
<sequence length="238" mass="25184">MNLAEALKNRKVQIGVALVAVALAVALALLFIFQNNSSSTSPAPSASASPTASDGASPDSTTPDAPAESSPAATECSPLDELGFIPVRYTIERLGVEADVLSLGLDEDNFIAAPPKNQPQSASWWNGGPAPGSALGQVVMSIHTYQNGGAVGNQLYADGKSALQPGDVLKLWDAAGRMGCYEYVADEKIMVSDFDPDSDVLVRLEGDPSLAIVICWDHNKDTDEWDSRIFFRFKPVTA</sequence>
<feature type="compositionally biased region" description="Low complexity" evidence="1">
    <location>
        <begin position="38"/>
        <end position="60"/>
    </location>
</feature>
<proteinExistence type="predicted"/>
<gene>
    <name evidence="3" type="ORF">EII35_05765</name>
</gene>
<comment type="caution">
    <text evidence="3">The sequence shown here is derived from an EMBL/GenBank/DDBJ whole genome shotgun (WGS) entry which is preliminary data.</text>
</comment>
<evidence type="ECO:0000256" key="1">
    <source>
        <dbReference type="SAM" id="MobiDB-lite"/>
    </source>
</evidence>
<dbReference type="AlphaFoldDB" id="A0A3P1WVL5"/>
<dbReference type="OrthoDB" id="3734011at2"/>
<evidence type="ECO:0000313" key="4">
    <source>
        <dbReference type="Proteomes" id="UP000280935"/>
    </source>
</evidence>
<dbReference type="Proteomes" id="UP000280935">
    <property type="component" value="Unassembled WGS sequence"/>
</dbReference>
<feature type="transmembrane region" description="Helical" evidence="2">
    <location>
        <begin position="12"/>
        <end position="33"/>
    </location>
</feature>
<evidence type="ECO:0000256" key="2">
    <source>
        <dbReference type="SAM" id="Phobius"/>
    </source>
</evidence>
<dbReference type="InterPro" id="IPR023365">
    <property type="entry name" value="Sortase_dom-sf"/>
</dbReference>
<dbReference type="InterPro" id="IPR042001">
    <property type="entry name" value="Sortase_F"/>
</dbReference>
<keyword evidence="2" id="KW-0812">Transmembrane</keyword>
<dbReference type="CDD" id="cd05829">
    <property type="entry name" value="Sortase_F"/>
    <property type="match status" value="1"/>
</dbReference>
<accession>A0A3P1WVL5</accession>
<reference evidence="3 4" key="1">
    <citation type="submission" date="2018-11" db="EMBL/GenBank/DDBJ databases">
        <title>Genomes From Bacteria Associated with the Canine Oral Cavity: a Test Case for Automated Genome-Based Taxonomic Assignment.</title>
        <authorList>
            <person name="Coil D.A."/>
            <person name="Jospin G."/>
            <person name="Darling A.E."/>
            <person name="Wallis C."/>
            <person name="Davis I.J."/>
            <person name="Harris S."/>
            <person name="Eisen J.A."/>
            <person name="Holcombe L.J."/>
            <person name="O'Flynn C."/>
        </authorList>
    </citation>
    <scope>NUCLEOTIDE SEQUENCE [LARGE SCALE GENOMIC DNA]</scope>
    <source>
        <strain evidence="3 4">OH2822_COT-296</strain>
    </source>
</reference>
<organism evidence="3 4">
    <name type="scientific">Arachnia propionica</name>
    <dbReference type="NCBI Taxonomy" id="1750"/>
    <lineage>
        <taxon>Bacteria</taxon>
        <taxon>Bacillati</taxon>
        <taxon>Actinomycetota</taxon>
        <taxon>Actinomycetes</taxon>
        <taxon>Propionibacteriales</taxon>
        <taxon>Propionibacteriaceae</taxon>
        <taxon>Arachnia</taxon>
    </lineage>
</organism>
<evidence type="ECO:0000313" key="3">
    <source>
        <dbReference type="EMBL" id="RRD50066.1"/>
    </source>
</evidence>
<name>A0A3P1WVL5_9ACTN</name>
<feature type="region of interest" description="Disordered" evidence="1">
    <location>
        <begin position="38"/>
        <end position="77"/>
    </location>
</feature>
<protein>
    <submittedName>
        <fullName evidence="3">Class F sortase</fullName>
    </submittedName>
</protein>
<keyword evidence="2" id="KW-0472">Membrane</keyword>